<dbReference type="EMBL" id="VFMN01000001">
    <property type="protein sequence ID" value="TQJ08813.1"/>
    <property type="molecule type" value="Genomic_DNA"/>
</dbReference>
<comment type="caution">
    <text evidence="6">The sequence shown here is derived from an EMBL/GenBank/DDBJ whole genome shotgun (WGS) entry which is preliminary data.</text>
</comment>
<dbReference type="InterPro" id="IPR044068">
    <property type="entry name" value="CB"/>
</dbReference>
<dbReference type="Pfam" id="PF00589">
    <property type="entry name" value="Phage_integrase"/>
    <property type="match status" value="1"/>
</dbReference>
<reference evidence="6 7" key="1">
    <citation type="submission" date="2019-06" db="EMBL/GenBank/DDBJ databases">
        <title>Sequencing the genomes of 1000 actinobacteria strains.</title>
        <authorList>
            <person name="Klenk H.-P."/>
        </authorList>
    </citation>
    <scope>NUCLEOTIDE SEQUENCE [LARGE SCALE GENOMIC DNA]</scope>
    <source>
        <strain evidence="6 7">DSM 18607</strain>
    </source>
</reference>
<evidence type="ECO:0000313" key="6">
    <source>
        <dbReference type="EMBL" id="TQJ08813.1"/>
    </source>
</evidence>
<gene>
    <name evidence="6" type="ORF">FB458_1909</name>
</gene>
<dbReference type="Gene3D" id="1.10.150.130">
    <property type="match status" value="1"/>
</dbReference>
<feature type="domain" description="Core-binding (CB)" evidence="5">
    <location>
        <begin position="71"/>
        <end position="155"/>
    </location>
</feature>
<keyword evidence="2" id="KW-0233">DNA recombination</keyword>
<evidence type="ECO:0000256" key="3">
    <source>
        <dbReference type="PROSITE-ProRule" id="PRU01248"/>
    </source>
</evidence>
<feature type="domain" description="Tyr recombinase" evidence="4">
    <location>
        <begin position="177"/>
        <end position="375"/>
    </location>
</feature>
<organism evidence="6 7">
    <name type="scientific">Lapillicoccus jejuensis</name>
    <dbReference type="NCBI Taxonomy" id="402171"/>
    <lineage>
        <taxon>Bacteria</taxon>
        <taxon>Bacillati</taxon>
        <taxon>Actinomycetota</taxon>
        <taxon>Actinomycetes</taxon>
        <taxon>Micrococcales</taxon>
        <taxon>Intrasporangiaceae</taxon>
        <taxon>Lapillicoccus</taxon>
    </lineage>
</organism>
<dbReference type="InterPro" id="IPR050090">
    <property type="entry name" value="Tyrosine_recombinase_XerCD"/>
</dbReference>
<dbReference type="PANTHER" id="PTHR30349:SF91">
    <property type="entry name" value="INTA PROTEIN"/>
    <property type="match status" value="1"/>
</dbReference>
<name>A0A542E0E7_9MICO</name>
<proteinExistence type="predicted"/>
<dbReference type="Proteomes" id="UP000317893">
    <property type="component" value="Unassembled WGS sequence"/>
</dbReference>
<dbReference type="InterPro" id="IPR002104">
    <property type="entry name" value="Integrase_catalytic"/>
</dbReference>
<dbReference type="RefSeq" id="WP_141848280.1">
    <property type="nucleotide sequence ID" value="NZ_BAAAPR010000003.1"/>
</dbReference>
<dbReference type="SUPFAM" id="SSF56349">
    <property type="entry name" value="DNA breaking-rejoining enzymes"/>
    <property type="match status" value="1"/>
</dbReference>
<dbReference type="GO" id="GO:0015074">
    <property type="term" value="P:DNA integration"/>
    <property type="evidence" value="ECO:0007669"/>
    <property type="project" value="InterPro"/>
</dbReference>
<keyword evidence="7" id="KW-1185">Reference proteome</keyword>
<evidence type="ECO:0000259" key="4">
    <source>
        <dbReference type="PROSITE" id="PS51898"/>
    </source>
</evidence>
<evidence type="ECO:0000256" key="1">
    <source>
        <dbReference type="ARBA" id="ARBA00023125"/>
    </source>
</evidence>
<dbReference type="Gene3D" id="1.10.443.10">
    <property type="entry name" value="Intergrase catalytic core"/>
    <property type="match status" value="1"/>
</dbReference>
<dbReference type="OrthoDB" id="1822491at2"/>
<evidence type="ECO:0000256" key="2">
    <source>
        <dbReference type="ARBA" id="ARBA00023172"/>
    </source>
</evidence>
<dbReference type="AlphaFoldDB" id="A0A542E0E7"/>
<sequence length="383" mass="43155">MGKINGSEGWSNADAEDMATGVFKHREGNWGFRANVPGGAGQQVKRVGFATMLAAYAARARYIGGEHDLRKGSQISVDEWFASRLMVIRETRRATTAANYRYAFDRMSPYIGELSLADLDEESLRAMYRKMATRYTNDTLTTTHGRLRAALRAAVRERKIDRCVTDSVSPPPGLRGRVKRTWTFEQLLTFTRHVSTHRDRAMWLLWVTTGVRRGEICGLYWPKVLLDRSEVLINWQRTITAEGRIVEGIPKTDRAERIVPINDQVEGAVREWRSLQAEQRLGAGSEWLGDDYVFTTYQGRPHHPSAFDDRLAHLAKGAGLPVLTPHELRHTYASRCLEHGMDVKLVSAMLGHSKVETTMNLYQHVNPLVAHEAANALAAKMLG</sequence>
<dbReference type="GO" id="GO:0003677">
    <property type="term" value="F:DNA binding"/>
    <property type="evidence" value="ECO:0007669"/>
    <property type="project" value="UniProtKB-UniRule"/>
</dbReference>
<evidence type="ECO:0000259" key="5">
    <source>
        <dbReference type="PROSITE" id="PS51900"/>
    </source>
</evidence>
<dbReference type="CDD" id="cd01189">
    <property type="entry name" value="INT_ICEBs1_C_like"/>
    <property type="match status" value="1"/>
</dbReference>
<dbReference type="GO" id="GO:0006310">
    <property type="term" value="P:DNA recombination"/>
    <property type="evidence" value="ECO:0007669"/>
    <property type="project" value="UniProtKB-KW"/>
</dbReference>
<keyword evidence="1 3" id="KW-0238">DNA-binding</keyword>
<dbReference type="PANTHER" id="PTHR30349">
    <property type="entry name" value="PHAGE INTEGRASE-RELATED"/>
    <property type="match status" value="1"/>
</dbReference>
<protein>
    <submittedName>
        <fullName evidence="6">Site-specific recombinase XerD</fullName>
    </submittedName>
</protein>
<dbReference type="InterPro" id="IPR011010">
    <property type="entry name" value="DNA_brk_join_enz"/>
</dbReference>
<dbReference type="InterPro" id="IPR010998">
    <property type="entry name" value="Integrase_recombinase_N"/>
</dbReference>
<evidence type="ECO:0000313" key="7">
    <source>
        <dbReference type="Proteomes" id="UP000317893"/>
    </source>
</evidence>
<dbReference type="InterPro" id="IPR013762">
    <property type="entry name" value="Integrase-like_cat_sf"/>
</dbReference>
<dbReference type="PROSITE" id="PS51900">
    <property type="entry name" value="CB"/>
    <property type="match status" value="1"/>
</dbReference>
<dbReference type="PROSITE" id="PS51898">
    <property type="entry name" value="TYR_RECOMBINASE"/>
    <property type="match status" value="1"/>
</dbReference>
<accession>A0A542E0E7</accession>